<dbReference type="AlphaFoldDB" id="A0A9P8LEQ8"/>
<evidence type="ECO:0000313" key="3">
    <source>
        <dbReference type="Proteomes" id="UP000750711"/>
    </source>
</evidence>
<evidence type="ECO:0000256" key="1">
    <source>
        <dbReference type="SAM" id="MobiDB-lite"/>
    </source>
</evidence>
<comment type="caution">
    <text evidence="2">The sequence shown here is derived from an EMBL/GenBank/DDBJ whole genome shotgun (WGS) entry which is preliminary data.</text>
</comment>
<accession>A0A9P8LEQ8</accession>
<organism evidence="2 3">
    <name type="scientific">Trichoglossum hirsutum</name>
    <dbReference type="NCBI Taxonomy" id="265104"/>
    <lineage>
        <taxon>Eukaryota</taxon>
        <taxon>Fungi</taxon>
        <taxon>Dikarya</taxon>
        <taxon>Ascomycota</taxon>
        <taxon>Pezizomycotina</taxon>
        <taxon>Geoglossomycetes</taxon>
        <taxon>Geoglossales</taxon>
        <taxon>Geoglossaceae</taxon>
        <taxon>Trichoglossum</taxon>
    </lineage>
</organism>
<protein>
    <recommendedName>
        <fullName evidence="4">Cell cycle inhibitor Nif1</fullName>
    </recommendedName>
</protein>
<dbReference type="GO" id="GO:0032153">
    <property type="term" value="C:cell division site"/>
    <property type="evidence" value="ECO:0007669"/>
    <property type="project" value="TreeGrafter"/>
</dbReference>
<feature type="region of interest" description="Disordered" evidence="1">
    <location>
        <begin position="396"/>
        <end position="497"/>
    </location>
</feature>
<feature type="compositionally biased region" description="Polar residues" evidence="1">
    <location>
        <begin position="182"/>
        <end position="199"/>
    </location>
</feature>
<feature type="compositionally biased region" description="Basic residues" evidence="1">
    <location>
        <begin position="696"/>
        <end position="717"/>
    </location>
</feature>
<sequence>MSTRSNTADLRARPQDGQRSGHASPRIHHHEGEVPPELSPLDAFLAQGRLLAKQLDDSQKDGKRVSRLPPLAIANSLASVRPGYFRSFSAGSALAETDPSSEDEDAALSKPAFSTPEGRPISMHPRLSGMPAATGAEPMPFLNPTSEVSRGRHLANTLPDSSGYYGARREQSPEPISEEHVTGSNPKQQRTSPDATQRQPGAIRRASSKEHAASKGGHANALAPPRSPLFQQTSSIRPVPADSSDEELPAATGASFTSAPSRQPSSSSLMSRSTSSLSPSALIPPRSPSNSSEYSVGGTRMPRTPYNFSRPMSRASRPSFDIPSRQASSDSQPYTFVDDTVHTPVSMNSEEYTEKVENNVGPAPSYIYSRFTLPRGRALQRNSLIFQDPEQINLFTWEQPQTQQRSVTPTKSTVIYRPPSPPSPTRPGTTPAPTGTANDLRPVSSDRPSPSRSLPTSRNSSPGPNLGTHGSSPSVASSSTVKPHTVAATSSSLDMSPEDHVAKGIECHENGSYKESTYHLRLAAKANHPTGMLMYALACRHGWGMRSNQREGVEWLRKAVDCTSLEVADDEDLEKEGKSTDFMERKTRRAQFALSIYELGVSHMNGWGIEQDKALALRCFEIAGAWGDGDALAEAGYCYAQGVGCKKDLKKAARFYRQAESKGMSMVGNSWIYKSKYLDEDERRGRSPRGTEAAGKLKRDKSKTRSIFSRKKSTATA</sequence>
<dbReference type="InterPro" id="IPR052945">
    <property type="entry name" value="Mitotic_Regulator"/>
</dbReference>
<proteinExistence type="predicted"/>
<reference evidence="2" key="1">
    <citation type="submission" date="2021-03" db="EMBL/GenBank/DDBJ databases">
        <title>Comparative genomics and phylogenomic investigation of the class Geoglossomycetes provide insights into ecological specialization and systematics.</title>
        <authorList>
            <person name="Melie T."/>
            <person name="Pirro S."/>
            <person name="Miller A.N."/>
            <person name="Quandt A."/>
        </authorList>
    </citation>
    <scope>NUCLEOTIDE SEQUENCE</scope>
    <source>
        <strain evidence="2">CAQ_001_2017</strain>
    </source>
</reference>
<dbReference type="SMART" id="SM00671">
    <property type="entry name" value="SEL1"/>
    <property type="match status" value="3"/>
</dbReference>
<evidence type="ECO:0008006" key="4">
    <source>
        <dbReference type="Google" id="ProtNLM"/>
    </source>
</evidence>
<dbReference type="Gene3D" id="1.25.40.10">
    <property type="entry name" value="Tetratricopeptide repeat domain"/>
    <property type="match status" value="1"/>
</dbReference>
<feature type="region of interest" description="Disordered" evidence="1">
    <location>
        <begin position="680"/>
        <end position="717"/>
    </location>
</feature>
<evidence type="ECO:0000313" key="2">
    <source>
        <dbReference type="EMBL" id="KAH0562618.1"/>
    </source>
</evidence>
<dbReference type="Pfam" id="PF08238">
    <property type="entry name" value="Sel1"/>
    <property type="match status" value="3"/>
</dbReference>
<dbReference type="PANTHER" id="PTHR43628">
    <property type="entry name" value="ACTIVATOR OF C KINASE PROTEIN 1-RELATED"/>
    <property type="match status" value="1"/>
</dbReference>
<dbReference type="InterPro" id="IPR006597">
    <property type="entry name" value="Sel1-like"/>
</dbReference>
<feature type="region of interest" description="Disordered" evidence="1">
    <location>
        <begin position="95"/>
        <end position="336"/>
    </location>
</feature>
<feature type="compositionally biased region" description="Polar residues" evidence="1">
    <location>
        <begin position="396"/>
        <end position="413"/>
    </location>
</feature>
<gene>
    <name evidence="2" type="ORF">GP486_002696</name>
</gene>
<feature type="compositionally biased region" description="Low complexity" evidence="1">
    <location>
        <begin position="255"/>
        <end position="284"/>
    </location>
</feature>
<dbReference type="EMBL" id="JAGHQM010000317">
    <property type="protein sequence ID" value="KAH0562618.1"/>
    <property type="molecule type" value="Genomic_DNA"/>
</dbReference>
<dbReference type="GO" id="GO:0010972">
    <property type="term" value="P:negative regulation of G2/M transition of mitotic cell cycle"/>
    <property type="evidence" value="ECO:0007669"/>
    <property type="project" value="TreeGrafter"/>
</dbReference>
<name>A0A9P8LEQ8_9PEZI</name>
<dbReference type="PANTHER" id="PTHR43628:SF11">
    <property type="entry name" value="PROTEIN DSF2"/>
    <property type="match status" value="1"/>
</dbReference>
<keyword evidence="3" id="KW-1185">Reference proteome</keyword>
<dbReference type="InterPro" id="IPR011990">
    <property type="entry name" value="TPR-like_helical_dom_sf"/>
</dbReference>
<feature type="region of interest" description="Disordered" evidence="1">
    <location>
        <begin position="1"/>
        <end position="41"/>
    </location>
</feature>
<feature type="compositionally biased region" description="Basic and acidic residues" evidence="1">
    <location>
        <begin position="167"/>
        <end position="181"/>
    </location>
</feature>
<dbReference type="Proteomes" id="UP000750711">
    <property type="component" value="Unassembled WGS sequence"/>
</dbReference>
<dbReference type="SUPFAM" id="SSF81901">
    <property type="entry name" value="HCP-like"/>
    <property type="match status" value="1"/>
</dbReference>
<feature type="compositionally biased region" description="Polar residues" evidence="1">
    <location>
        <begin position="325"/>
        <end position="334"/>
    </location>
</feature>
<feature type="compositionally biased region" description="Low complexity" evidence="1">
    <location>
        <begin position="426"/>
        <end position="462"/>
    </location>
</feature>